<organism evidence="10 11">
    <name type="scientific">Peptoniphilus ovalis</name>
    <dbReference type="NCBI Taxonomy" id="2841503"/>
    <lineage>
        <taxon>Bacteria</taxon>
        <taxon>Bacillati</taxon>
        <taxon>Bacillota</taxon>
        <taxon>Tissierellia</taxon>
        <taxon>Tissierellales</taxon>
        <taxon>Peptoniphilaceae</taxon>
        <taxon>Peptoniphilus</taxon>
    </lineage>
</organism>
<feature type="transmembrane region" description="Helical" evidence="7">
    <location>
        <begin position="161"/>
        <end position="180"/>
    </location>
</feature>
<evidence type="ECO:0000256" key="8">
    <source>
        <dbReference type="RuleBase" id="RU363054"/>
    </source>
</evidence>
<dbReference type="PROSITE" id="PS50928">
    <property type="entry name" value="ABC_TM1"/>
    <property type="match status" value="1"/>
</dbReference>
<evidence type="ECO:0000256" key="3">
    <source>
        <dbReference type="ARBA" id="ARBA00022475"/>
    </source>
</evidence>
<dbReference type="PANTHER" id="PTHR30425:SF1">
    <property type="entry name" value="PHOSPHATE TRANSPORT SYSTEM PERMEASE PROTEIN PSTC"/>
    <property type="match status" value="1"/>
</dbReference>
<feature type="transmembrane region" description="Helical" evidence="7">
    <location>
        <begin position="29"/>
        <end position="50"/>
    </location>
</feature>
<gene>
    <name evidence="10" type="primary">pstC</name>
    <name evidence="10" type="ORF">KQI68_00750</name>
</gene>
<evidence type="ECO:0000256" key="4">
    <source>
        <dbReference type="ARBA" id="ARBA00022692"/>
    </source>
</evidence>
<dbReference type="InterPro" id="IPR011864">
    <property type="entry name" value="Phosphate_PstC"/>
</dbReference>
<keyword evidence="2 7" id="KW-0813">Transport</keyword>
<evidence type="ECO:0000313" key="10">
    <source>
        <dbReference type="EMBL" id="MBU5668360.1"/>
    </source>
</evidence>
<accession>A0ABS6FDW0</accession>
<dbReference type="NCBIfam" id="TIGR02138">
    <property type="entry name" value="phosphate_pstC"/>
    <property type="match status" value="1"/>
</dbReference>
<dbReference type="Proteomes" id="UP000783742">
    <property type="component" value="Unassembled WGS sequence"/>
</dbReference>
<proteinExistence type="inferred from homology"/>
<comment type="function">
    <text evidence="8">Part of the binding-protein-dependent transport system for phosphate; probably responsible for the translocation of the substrate across the membrane.</text>
</comment>
<keyword evidence="4 7" id="KW-0812">Transmembrane</keyword>
<feature type="transmembrane region" description="Helical" evidence="7">
    <location>
        <begin position="275"/>
        <end position="297"/>
    </location>
</feature>
<dbReference type="CDD" id="cd06261">
    <property type="entry name" value="TM_PBP2"/>
    <property type="match status" value="1"/>
</dbReference>
<keyword evidence="3 8" id="KW-1003">Cell membrane</keyword>
<keyword evidence="11" id="KW-1185">Reference proteome</keyword>
<dbReference type="InterPro" id="IPR000515">
    <property type="entry name" value="MetI-like"/>
</dbReference>
<keyword evidence="8" id="KW-0592">Phosphate transport</keyword>
<feature type="transmembrane region" description="Helical" evidence="7">
    <location>
        <begin position="218"/>
        <end position="241"/>
    </location>
</feature>
<feature type="domain" description="ABC transmembrane type-1" evidence="9">
    <location>
        <begin position="86"/>
        <end position="294"/>
    </location>
</feature>
<name>A0ABS6FDW0_9FIRM</name>
<protein>
    <recommendedName>
        <fullName evidence="8">Phosphate transport system permease protein</fullName>
    </recommendedName>
</protein>
<evidence type="ECO:0000256" key="1">
    <source>
        <dbReference type="ARBA" id="ARBA00004651"/>
    </source>
</evidence>
<comment type="caution">
    <text evidence="10">The sequence shown here is derived from an EMBL/GenBank/DDBJ whole genome shotgun (WGS) entry which is preliminary data.</text>
</comment>
<dbReference type="Pfam" id="PF00528">
    <property type="entry name" value="BPD_transp_1"/>
    <property type="match status" value="1"/>
</dbReference>
<evidence type="ECO:0000256" key="5">
    <source>
        <dbReference type="ARBA" id="ARBA00022989"/>
    </source>
</evidence>
<dbReference type="PANTHER" id="PTHR30425">
    <property type="entry name" value="PHOSPHATE TRANSPORT SYSTEM PERMEASE PROTEIN PST"/>
    <property type="match status" value="1"/>
</dbReference>
<keyword evidence="5 7" id="KW-1133">Transmembrane helix</keyword>
<evidence type="ECO:0000313" key="11">
    <source>
        <dbReference type="Proteomes" id="UP000783742"/>
    </source>
</evidence>
<evidence type="ECO:0000256" key="2">
    <source>
        <dbReference type="ARBA" id="ARBA00022448"/>
    </source>
</evidence>
<evidence type="ECO:0000256" key="6">
    <source>
        <dbReference type="ARBA" id="ARBA00023136"/>
    </source>
</evidence>
<dbReference type="RefSeq" id="WP_216548061.1">
    <property type="nucleotide sequence ID" value="NZ_JAHLQO010000001.1"/>
</dbReference>
<reference evidence="10 11" key="1">
    <citation type="submission" date="2021-06" db="EMBL/GenBank/DDBJ databases">
        <authorList>
            <person name="Sun Q."/>
            <person name="Li D."/>
        </authorList>
    </citation>
    <scope>NUCLEOTIDE SEQUENCE [LARGE SCALE GENOMIC DNA]</scope>
    <source>
        <strain evidence="10 11">MSJ-1</strain>
    </source>
</reference>
<dbReference type="EMBL" id="JAHLQO010000001">
    <property type="protein sequence ID" value="MBU5668360.1"/>
    <property type="molecule type" value="Genomic_DNA"/>
</dbReference>
<comment type="similarity">
    <text evidence="8">Belongs to the binding-protein-dependent transport system permease family. CysTW subfamily.</text>
</comment>
<sequence length="305" mass="33416">MKKMEDTKNTVLHKNNQKKAFTKEEIFKYFFLLCSILSIFFLLLICVFIFKDSFGFIAKIGVGDFLFNDKWAPMNTPASYGILPMIVGSVLITAFSSIAAVPVAIMVSCYLAFDCPKNIYRILKPALNLMTGIPSIVYGFFALTIIVPINRSLFGGTGMNMLSASILLLIMILPTIISMAESSLRTVPKSYYSGSLSLGATHDETITRVMVPAAKSGIFAGIILGVGRAIGETMAVILVAGNQARLTFNPLKGIRTMTTNIVLEMAYAAGEHRQALIATAAILFIFILIINIGFFYLKTRERDNG</sequence>
<evidence type="ECO:0000256" key="7">
    <source>
        <dbReference type="RuleBase" id="RU363032"/>
    </source>
</evidence>
<feature type="transmembrane region" description="Helical" evidence="7">
    <location>
        <begin position="80"/>
        <end position="113"/>
    </location>
</feature>
<dbReference type="InterPro" id="IPR051124">
    <property type="entry name" value="Phosphate_Transport_Permease"/>
</dbReference>
<feature type="transmembrane region" description="Helical" evidence="7">
    <location>
        <begin position="125"/>
        <end position="149"/>
    </location>
</feature>
<evidence type="ECO:0000259" key="9">
    <source>
        <dbReference type="PROSITE" id="PS50928"/>
    </source>
</evidence>
<keyword evidence="6 7" id="KW-0472">Membrane</keyword>
<comment type="subcellular location">
    <subcellularLocation>
        <location evidence="1 7">Cell membrane</location>
        <topology evidence="1 7">Multi-pass membrane protein</topology>
    </subcellularLocation>
</comment>